<dbReference type="GO" id="GO:0006310">
    <property type="term" value="P:DNA recombination"/>
    <property type="evidence" value="ECO:0007669"/>
    <property type="project" value="UniProtKB-KW"/>
</dbReference>
<evidence type="ECO:0000256" key="1">
    <source>
        <dbReference type="ARBA" id="ARBA00003416"/>
    </source>
</evidence>
<evidence type="ECO:0000313" key="6">
    <source>
        <dbReference type="Proteomes" id="UP000317043"/>
    </source>
</evidence>
<dbReference type="Proteomes" id="UP000317043">
    <property type="component" value="Unassembled WGS sequence"/>
</dbReference>
<dbReference type="OrthoDB" id="370725at2"/>
<dbReference type="PANTHER" id="PTHR30563:SF0">
    <property type="entry name" value="DNA RECOMBINATION PROTEIN RMUC"/>
    <property type="match status" value="1"/>
</dbReference>
<comment type="caution">
    <text evidence="5">The sequence shown here is derived from an EMBL/GenBank/DDBJ whole genome shotgun (WGS) entry which is preliminary data.</text>
</comment>
<dbReference type="PANTHER" id="PTHR30563">
    <property type="entry name" value="DNA RECOMBINATION PROTEIN RMUC"/>
    <property type="match status" value="1"/>
</dbReference>
<accession>A0A543AU17</accession>
<reference evidence="5 6" key="1">
    <citation type="submission" date="2019-06" db="EMBL/GenBank/DDBJ databases">
        <title>Sequencing the genomes of 1000 actinobacteria strains.</title>
        <authorList>
            <person name="Klenk H.-P."/>
        </authorList>
    </citation>
    <scope>NUCLEOTIDE SEQUENCE [LARGE SCALE GENOMIC DNA]</scope>
    <source>
        <strain evidence="5 6">DSM 45928</strain>
    </source>
</reference>
<keyword evidence="4" id="KW-0233">DNA recombination</keyword>
<keyword evidence="6" id="KW-1185">Reference proteome</keyword>
<evidence type="ECO:0000256" key="2">
    <source>
        <dbReference type="ARBA" id="ARBA00009840"/>
    </source>
</evidence>
<name>A0A543AU17_9ACTN</name>
<protein>
    <submittedName>
        <fullName evidence="5">DNA recombination protein RmuC</fullName>
    </submittedName>
</protein>
<gene>
    <name evidence="5" type="ORF">FB566_1602</name>
</gene>
<comment type="function">
    <text evidence="1">Involved in DNA recombination.</text>
</comment>
<evidence type="ECO:0000256" key="4">
    <source>
        <dbReference type="ARBA" id="ARBA00023172"/>
    </source>
</evidence>
<comment type="similarity">
    <text evidence="2">Belongs to the RmuC family.</text>
</comment>
<sequence>MAYVLIALLCLAAGAVAGWYAARSRMAAETATMTARWEAARENEARLEQSLRALNADAASRSKEALGEMLSPLRESLHRYEQQVGELERHRLSAYSELRTQVAQASQTSEALRDQTSQLVSALRAPQVRGRWGEHQLRRIVEAAGMLEHCDFNEQLTATSEGRQLRPDLVVHLAGGKQVVVDSKAPFSAYLDAMECRDEAARNAQLDLHAKHLRGHVDQLSKKEYWRAFESTPEFVVLFVPADAFLDAALARDATLMEHAFARDIVLATPATLVAMLRTIAYVWRQEALAAGAAKVHSLGKEMYGRLATMGGHLSKLGTSLSGAVTAYNSTIGSLESRVMVTARKFAELGVSGDDLPAADQIEVTARQLQHEALRAAAEDSIVSLPDRRSG</sequence>
<dbReference type="InterPro" id="IPR003798">
    <property type="entry name" value="DNA_recombination_RmuC"/>
</dbReference>
<keyword evidence="3" id="KW-0175">Coiled coil</keyword>
<evidence type="ECO:0000256" key="3">
    <source>
        <dbReference type="ARBA" id="ARBA00023054"/>
    </source>
</evidence>
<dbReference type="RefSeq" id="WP_142036947.1">
    <property type="nucleotide sequence ID" value="NZ_JBHTGS010000001.1"/>
</dbReference>
<dbReference type="EMBL" id="VFOW01000001">
    <property type="protein sequence ID" value="TQL76082.1"/>
    <property type="molecule type" value="Genomic_DNA"/>
</dbReference>
<dbReference type="AlphaFoldDB" id="A0A543AU17"/>
<evidence type="ECO:0000313" key="5">
    <source>
        <dbReference type="EMBL" id="TQL76082.1"/>
    </source>
</evidence>
<dbReference type="Pfam" id="PF02646">
    <property type="entry name" value="RmuC"/>
    <property type="match status" value="1"/>
</dbReference>
<proteinExistence type="inferred from homology"/>
<organism evidence="5 6">
    <name type="scientific">Stackebrandtia endophytica</name>
    <dbReference type="NCBI Taxonomy" id="1496996"/>
    <lineage>
        <taxon>Bacteria</taxon>
        <taxon>Bacillati</taxon>
        <taxon>Actinomycetota</taxon>
        <taxon>Actinomycetes</taxon>
        <taxon>Glycomycetales</taxon>
        <taxon>Glycomycetaceae</taxon>
        <taxon>Stackebrandtia</taxon>
    </lineage>
</organism>
<dbReference type="InParanoid" id="A0A543AU17"/>